<gene>
    <name evidence="2" type="ORF">ACFPB0_08675</name>
</gene>
<reference evidence="3" key="1">
    <citation type="journal article" date="2019" name="Int. J. Syst. Evol. Microbiol.">
        <title>The Global Catalogue of Microorganisms (GCM) 10K type strain sequencing project: providing services to taxonomists for standard genome sequencing and annotation.</title>
        <authorList>
            <consortium name="The Broad Institute Genomics Platform"/>
            <consortium name="The Broad Institute Genome Sequencing Center for Infectious Disease"/>
            <person name="Wu L."/>
            <person name="Ma J."/>
        </authorList>
    </citation>
    <scope>NUCLEOTIDE SEQUENCE [LARGE SCALE GENOMIC DNA]</scope>
    <source>
        <strain evidence="3">CCUG 62981</strain>
    </source>
</reference>
<dbReference type="Proteomes" id="UP001596024">
    <property type="component" value="Unassembled WGS sequence"/>
</dbReference>
<accession>A0ABV9NAH2</accession>
<keyword evidence="3" id="KW-1185">Reference proteome</keyword>
<evidence type="ECO:0000313" key="2">
    <source>
        <dbReference type="EMBL" id="MFC4725362.1"/>
    </source>
</evidence>
<sequence>MRQYLCALAAAAIALSAFTGCASQQAAPVLSAVAEPDGQILAALDIGFRGEAESDGPALLAAASLLESSGARPAEGEADLAGRWFARAEELGESVPPARGRIAGPAYRNGVLASAEAAVLRDSFHSGRIARVSLQTRGPGTLRLSIRRASGEPVCETLTGPVPVSCQWVPVWSEPFIIEITNLTGAQIPYYLITN</sequence>
<feature type="chain" id="PRO_5046910521" evidence="1">
    <location>
        <begin position="23"/>
        <end position="195"/>
    </location>
</feature>
<proteinExistence type="predicted"/>
<dbReference type="PROSITE" id="PS51257">
    <property type="entry name" value="PROKAR_LIPOPROTEIN"/>
    <property type="match status" value="1"/>
</dbReference>
<evidence type="ECO:0000256" key="1">
    <source>
        <dbReference type="SAM" id="SignalP"/>
    </source>
</evidence>
<protein>
    <submittedName>
        <fullName evidence="2">Uncharacterized protein</fullName>
    </submittedName>
</protein>
<dbReference type="RefSeq" id="WP_371392609.1">
    <property type="nucleotide sequence ID" value="NZ_CP163421.1"/>
</dbReference>
<feature type="signal peptide" evidence="1">
    <location>
        <begin position="1"/>
        <end position="22"/>
    </location>
</feature>
<name>A0ABV9NAH2_9PROT</name>
<organism evidence="2 3">
    <name type="scientific">Glycocaulis abyssi</name>
    <dbReference type="NCBI Taxonomy" id="1433403"/>
    <lineage>
        <taxon>Bacteria</taxon>
        <taxon>Pseudomonadati</taxon>
        <taxon>Pseudomonadota</taxon>
        <taxon>Alphaproteobacteria</taxon>
        <taxon>Maricaulales</taxon>
        <taxon>Maricaulaceae</taxon>
        <taxon>Glycocaulis</taxon>
    </lineage>
</organism>
<evidence type="ECO:0000313" key="3">
    <source>
        <dbReference type="Proteomes" id="UP001596024"/>
    </source>
</evidence>
<dbReference type="EMBL" id="JBHSGQ010000003">
    <property type="protein sequence ID" value="MFC4725362.1"/>
    <property type="molecule type" value="Genomic_DNA"/>
</dbReference>
<comment type="caution">
    <text evidence="2">The sequence shown here is derived from an EMBL/GenBank/DDBJ whole genome shotgun (WGS) entry which is preliminary data.</text>
</comment>
<keyword evidence="1" id="KW-0732">Signal</keyword>